<dbReference type="EMBL" id="CP046457">
    <property type="protein sequence ID" value="QGT99269.1"/>
    <property type="molecule type" value="Genomic_DNA"/>
</dbReference>
<name>A0A6I6DIA1_9FIRM</name>
<dbReference type="Gene3D" id="3.40.50.300">
    <property type="entry name" value="P-loop containing nucleotide triphosphate hydrolases"/>
    <property type="match status" value="1"/>
</dbReference>
<evidence type="ECO:0000313" key="2">
    <source>
        <dbReference type="EMBL" id="QGT99269.1"/>
    </source>
</evidence>
<dbReference type="AlphaFoldDB" id="A0A6I6DIA1"/>
<feature type="coiled-coil region" evidence="1">
    <location>
        <begin position="22"/>
        <end position="49"/>
    </location>
</feature>
<evidence type="ECO:0000313" key="3">
    <source>
        <dbReference type="Proteomes" id="UP000426444"/>
    </source>
</evidence>
<dbReference type="OrthoDB" id="2380879at2"/>
<dbReference type="RefSeq" id="WP_156203185.1">
    <property type="nucleotide sequence ID" value="NZ_CP046457.1"/>
</dbReference>
<evidence type="ECO:0000256" key="1">
    <source>
        <dbReference type="SAM" id="Coils"/>
    </source>
</evidence>
<protein>
    <recommendedName>
        <fullName evidence="4">Chromosome segregation ATPase</fullName>
    </recommendedName>
</protein>
<dbReference type="InterPro" id="IPR027417">
    <property type="entry name" value="P-loop_NTPase"/>
</dbReference>
<accession>A0A6I6DIA1</accession>
<reference evidence="3" key="1">
    <citation type="journal article" date="2019" name="Microbiology">
        <title>Complete Genome Sequence of an Uncultured Bacterium of the Candidate Phylum Bipolaricaulota.</title>
        <authorList>
            <person name="Kadnikov V.V."/>
            <person name="Mardanov A.V."/>
            <person name="Beletsky A.V."/>
            <person name="Frank Y.A."/>
            <person name="Karnachuk O.V."/>
            <person name="Ravin N.V."/>
        </authorList>
    </citation>
    <scope>NUCLEOTIDE SEQUENCE [LARGE SCALE GENOMIC DNA]</scope>
</reference>
<dbReference type="SUPFAM" id="SSF52540">
    <property type="entry name" value="P-loop containing nucleoside triphosphate hydrolases"/>
    <property type="match status" value="1"/>
</dbReference>
<organism evidence="2 3">
    <name type="scientific">Candidatus Syntrophocurvum alkaliphilum</name>
    <dbReference type="NCBI Taxonomy" id="2293317"/>
    <lineage>
        <taxon>Bacteria</taxon>
        <taxon>Bacillati</taxon>
        <taxon>Bacillota</taxon>
        <taxon>Clostridia</taxon>
        <taxon>Eubacteriales</taxon>
        <taxon>Syntrophomonadaceae</taxon>
        <taxon>Candidatus Syntrophocurvum</taxon>
    </lineage>
</organism>
<dbReference type="Proteomes" id="UP000426444">
    <property type="component" value="Chromosome"/>
</dbReference>
<sequence length="218" mass="24793">MEPLKNALAEFQNDYLVRKGEFDKLNQIIDQKQIELRELDNKIQIFKQVSTIYQLASEYARKKSKNTMESLVSNALTIVFPNDLKFNIELEEKGERTEAYFLVSSTYGGEQIVSNEPQESRGGGIVDIVALALRVSLLETSRPKLEGPLLLDEPAKHVSGEYSKNVAEFLNMVVQNFNRQIIMVTHNQHLSDAGDIAYEVFIENGQSNVISKFNQDNY</sequence>
<proteinExistence type="predicted"/>
<evidence type="ECO:0008006" key="4">
    <source>
        <dbReference type="Google" id="ProtNLM"/>
    </source>
</evidence>
<keyword evidence="1" id="KW-0175">Coiled coil</keyword>
<gene>
    <name evidence="2" type="ORF">SYNTR_0676</name>
</gene>
<dbReference type="KEGG" id="salq:SYNTR_0676"/>
<keyword evidence="3" id="KW-1185">Reference proteome</keyword>